<dbReference type="Proteomes" id="UP001629249">
    <property type="component" value="Unassembled WGS sequence"/>
</dbReference>
<comment type="caution">
    <text evidence="1">The sequence shown here is derived from an EMBL/GenBank/DDBJ whole genome shotgun (WGS) entry which is preliminary data.</text>
</comment>
<gene>
    <name evidence="1" type="ORF">PQR66_39505</name>
</gene>
<name>A0ABW9A0W7_9BURK</name>
<evidence type="ECO:0000313" key="1">
    <source>
        <dbReference type="EMBL" id="MFL9889162.1"/>
    </source>
</evidence>
<keyword evidence="2" id="KW-1185">Reference proteome</keyword>
<evidence type="ECO:0000313" key="2">
    <source>
        <dbReference type="Proteomes" id="UP001629249"/>
    </source>
</evidence>
<sequence>STMDHLDMRTDLSALPGVSDVSADSGQERVIVSFVDGSKAIVERDPLDLFARRDSYIMSLSSQPQALQDVVFIGRPRAKVIEHLAEVAARAADAI</sequence>
<dbReference type="RefSeq" id="WP_408336414.1">
    <property type="nucleotide sequence ID" value="NZ_JAQQFH010000076.1"/>
</dbReference>
<organism evidence="1 2">
    <name type="scientific">Paraburkholderia agricolaris</name>
    <dbReference type="NCBI Taxonomy" id="2152888"/>
    <lineage>
        <taxon>Bacteria</taxon>
        <taxon>Pseudomonadati</taxon>
        <taxon>Pseudomonadota</taxon>
        <taxon>Betaproteobacteria</taxon>
        <taxon>Burkholderiales</taxon>
        <taxon>Burkholderiaceae</taxon>
        <taxon>Paraburkholderia</taxon>
    </lineage>
</organism>
<dbReference type="EMBL" id="JAQQFN010000065">
    <property type="protein sequence ID" value="MFL9889162.1"/>
    <property type="molecule type" value="Genomic_DNA"/>
</dbReference>
<proteinExistence type="predicted"/>
<feature type="non-terminal residue" evidence="1">
    <location>
        <position position="1"/>
    </location>
</feature>
<protein>
    <submittedName>
        <fullName evidence="1">Uncharacterized protein</fullName>
    </submittedName>
</protein>
<reference evidence="1 2" key="1">
    <citation type="journal article" date="2024" name="Chem. Sci.">
        <title>Discovery of megapolipeptins by genome mining of a Burkholderiales bacteria collection.</title>
        <authorList>
            <person name="Paulo B.S."/>
            <person name="Recchia M.J.J."/>
            <person name="Lee S."/>
            <person name="Fergusson C.H."/>
            <person name="Romanowski S.B."/>
            <person name="Hernandez A."/>
            <person name="Krull N."/>
            <person name="Liu D.Y."/>
            <person name="Cavanagh H."/>
            <person name="Bos A."/>
            <person name="Gray C.A."/>
            <person name="Murphy B.T."/>
            <person name="Linington R.G."/>
            <person name="Eustaquio A.S."/>
        </authorList>
    </citation>
    <scope>NUCLEOTIDE SEQUENCE [LARGE SCALE GENOMIC DNA]</scope>
    <source>
        <strain evidence="1 2">RL16-012-BIC-B</strain>
    </source>
</reference>
<accession>A0ABW9A0W7</accession>